<dbReference type="InterPro" id="IPR025990">
    <property type="entry name" value="zinc_ribbon_bacterial"/>
</dbReference>
<dbReference type="Proteomes" id="UP000838100">
    <property type="component" value="Unassembled WGS sequence"/>
</dbReference>
<evidence type="ECO:0000313" key="1">
    <source>
        <dbReference type="EMBL" id="CAH0990881.1"/>
    </source>
</evidence>
<name>A0ABM9ACZ0_9GAMM</name>
<proteinExistence type="predicted"/>
<organism evidence="1 2">
    <name type="scientific">Sinobacterium norvegicum</name>
    <dbReference type="NCBI Taxonomy" id="1641715"/>
    <lineage>
        <taxon>Bacteria</taxon>
        <taxon>Pseudomonadati</taxon>
        <taxon>Pseudomonadota</taxon>
        <taxon>Gammaproteobacteria</taxon>
        <taxon>Cellvibrionales</taxon>
        <taxon>Spongiibacteraceae</taxon>
        <taxon>Sinobacterium</taxon>
    </lineage>
</organism>
<dbReference type="EMBL" id="CAKLPX010000001">
    <property type="protein sequence ID" value="CAH0990881.1"/>
    <property type="molecule type" value="Genomic_DNA"/>
</dbReference>
<sequence length="98" mass="11189">MPDYLLFTTPLVTRQGRWAAKLSVDERDFIRRGITMQPLENHHGSCPYCGEKISLLIDCSQVPQSYIEDCQVCCKPIVISVQFDLQQELKVELSDEGN</sequence>
<dbReference type="Pfam" id="PF14255">
    <property type="entry name" value="Zn_ribbon_21"/>
    <property type="match status" value="1"/>
</dbReference>
<protein>
    <recommendedName>
        <fullName evidence="3">Cysteine-rich CPXCG</fullName>
    </recommendedName>
</protein>
<accession>A0ABM9ACZ0</accession>
<keyword evidence="2" id="KW-1185">Reference proteome</keyword>
<gene>
    <name evidence="1" type="ORF">SIN8267_00981</name>
</gene>
<reference evidence="1" key="1">
    <citation type="submission" date="2021-12" db="EMBL/GenBank/DDBJ databases">
        <authorList>
            <person name="Rodrigo-Torres L."/>
            <person name="Arahal R. D."/>
            <person name="Lucena T."/>
        </authorList>
    </citation>
    <scope>NUCLEOTIDE SEQUENCE</scope>
    <source>
        <strain evidence="1">CECT 8267</strain>
    </source>
</reference>
<evidence type="ECO:0008006" key="3">
    <source>
        <dbReference type="Google" id="ProtNLM"/>
    </source>
</evidence>
<evidence type="ECO:0000313" key="2">
    <source>
        <dbReference type="Proteomes" id="UP000838100"/>
    </source>
</evidence>
<comment type="caution">
    <text evidence="1">The sequence shown here is derived from an EMBL/GenBank/DDBJ whole genome shotgun (WGS) entry which is preliminary data.</text>
</comment>